<evidence type="ECO:0000313" key="8">
    <source>
        <dbReference type="Proteomes" id="UP000007799"/>
    </source>
</evidence>
<keyword evidence="5" id="KW-0732">Signal</keyword>
<feature type="signal peptide" evidence="5">
    <location>
        <begin position="1"/>
        <end position="21"/>
    </location>
</feature>
<feature type="chain" id="PRO_5003288588" description="Glycosyl hydrolases family 39 N-terminal catalytic domain-containing protein" evidence="5">
    <location>
        <begin position="22"/>
        <end position="520"/>
    </location>
</feature>
<feature type="transmembrane region" description="Helical" evidence="4">
    <location>
        <begin position="164"/>
        <end position="185"/>
    </location>
</feature>
<accession>F2UDI0</accession>
<keyword evidence="4" id="KW-1133">Transmembrane helix</keyword>
<dbReference type="EMBL" id="GL832969">
    <property type="protein sequence ID" value="EGD74675.1"/>
    <property type="molecule type" value="Genomic_DNA"/>
</dbReference>
<evidence type="ECO:0000256" key="5">
    <source>
        <dbReference type="SAM" id="SignalP"/>
    </source>
</evidence>
<dbReference type="AlphaFoldDB" id="F2UDI0"/>
<organism evidence="8">
    <name type="scientific">Salpingoeca rosetta (strain ATCC 50818 / BSB-021)</name>
    <dbReference type="NCBI Taxonomy" id="946362"/>
    <lineage>
        <taxon>Eukaryota</taxon>
        <taxon>Choanoflagellata</taxon>
        <taxon>Craspedida</taxon>
        <taxon>Salpingoecidae</taxon>
        <taxon>Salpingoeca</taxon>
    </lineage>
</organism>
<protein>
    <recommendedName>
        <fullName evidence="6">Glycosyl hydrolases family 39 N-terminal catalytic domain-containing protein</fullName>
    </recommendedName>
</protein>
<dbReference type="PANTHER" id="PTHR12631:SF10">
    <property type="entry name" value="BETA-XYLOSIDASE-LIKE PROTEIN-RELATED"/>
    <property type="match status" value="1"/>
</dbReference>
<dbReference type="InterPro" id="IPR000514">
    <property type="entry name" value="Glyco_hydro_39"/>
</dbReference>
<dbReference type="InterPro" id="IPR017853">
    <property type="entry name" value="GH"/>
</dbReference>
<evidence type="ECO:0000256" key="3">
    <source>
        <dbReference type="ARBA" id="ARBA00023295"/>
    </source>
</evidence>
<dbReference type="GO" id="GO:0004553">
    <property type="term" value="F:hydrolase activity, hydrolyzing O-glycosyl compounds"/>
    <property type="evidence" value="ECO:0007669"/>
    <property type="project" value="InterPro"/>
</dbReference>
<dbReference type="OrthoDB" id="15153at2759"/>
<dbReference type="PRINTS" id="PR00745">
    <property type="entry name" value="GLHYDRLASE39"/>
</dbReference>
<keyword evidence="3" id="KW-0326">Glycosidase</keyword>
<comment type="similarity">
    <text evidence="1">Belongs to the glycosyl hydrolase 39 family.</text>
</comment>
<keyword evidence="8" id="KW-1185">Reference proteome</keyword>
<dbReference type="InterPro" id="IPR049166">
    <property type="entry name" value="GH39_cat"/>
</dbReference>
<dbReference type="InParanoid" id="F2UDI0"/>
<dbReference type="OMA" id="FWWRGNV"/>
<evidence type="ECO:0000256" key="4">
    <source>
        <dbReference type="SAM" id="Phobius"/>
    </source>
</evidence>
<dbReference type="PANTHER" id="PTHR12631">
    <property type="entry name" value="ALPHA-L-IDURONIDASE"/>
    <property type="match status" value="1"/>
</dbReference>
<dbReference type="Gene3D" id="3.20.20.80">
    <property type="entry name" value="Glycosidases"/>
    <property type="match status" value="2"/>
</dbReference>
<keyword evidence="2" id="KW-0378">Hydrolase</keyword>
<dbReference type="InterPro" id="IPR051923">
    <property type="entry name" value="Glycosyl_Hydrolase_39"/>
</dbReference>
<proteinExistence type="inferred from homology"/>
<dbReference type="GeneID" id="16073505"/>
<feature type="domain" description="Glycosyl hydrolases family 39 N-terminal catalytic" evidence="6">
    <location>
        <begin position="198"/>
        <end position="486"/>
    </location>
</feature>
<dbReference type="RefSeq" id="XP_004992932.1">
    <property type="nucleotide sequence ID" value="XM_004992875.1"/>
</dbReference>
<dbReference type="Pfam" id="PF01229">
    <property type="entry name" value="Glyco_hydro_39"/>
    <property type="match status" value="2"/>
</dbReference>
<keyword evidence="4" id="KW-0812">Transmembrane</keyword>
<feature type="domain" description="Glycosyl hydrolases family 39 N-terminal catalytic" evidence="6">
    <location>
        <begin position="38"/>
        <end position="135"/>
    </location>
</feature>
<dbReference type="SUPFAM" id="SSF51011">
    <property type="entry name" value="Glycosyl hydrolase domain"/>
    <property type="match status" value="1"/>
</dbReference>
<gene>
    <name evidence="7" type="ORF">PTSG_12384</name>
</gene>
<dbReference type="Proteomes" id="UP000007799">
    <property type="component" value="Unassembled WGS sequence"/>
</dbReference>
<evidence type="ECO:0000259" key="6">
    <source>
        <dbReference type="Pfam" id="PF01229"/>
    </source>
</evidence>
<dbReference type="Gene3D" id="2.60.40.1500">
    <property type="entry name" value="Glycosyl hydrolase domain, family 39"/>
    <property type="match status" value="1"/>
</dbReference>
<dbReference type="SUPFAM" id="SSF51445">
    <property type="entry name" value="(Trans)glycosidases"/>
    <property type="match status" value="2"/>
</dbReference>
<name>F2UDI0_SALR5</name>
<reference evidence="7" key="1">
    <citation type="submission" date="2009-08" db="EMBL/GenBank/DDBJ databases">
        <title>Annotation of Salpingoeca rosetta.</title>
        <authorList>
            <consortium name="The Broad Institute Genome Sequencing Platform"/>
            <person name="Russ C."/>
            <person name="Cuomo C."/>
            <person name="Burger G."/>
            <person name="Gray M.W."/>
            <person name="Holland P.W.H."/>
            <person name="King N."/>
            <person name="Lang F.B.F."/>
            <person name="Roger A.J."/>
            <person name="Ruiz-Trillo I."/>
            <person name="Young S.K."/>
            <person name="Zeng Q."/>
            <person name="Gargeya S."/>
            <person name="Alvarado L."/>
            <person name="Berlin A."/>
            <person name="Chapman S.B."/>
            <person name="Chen Z."/>
            <person name="Freedman E."/>
            <person name="Gellesch M."/>
            <person name="Goldberg J."/>
            <person name="Griggs A."/>
            <person name="Gujja S."/>
            <person name="Heilman E."/>
            <person name="Heiman D."/>
            <person name="Howarth C."/>
            <person name="Mehta T."/>
            <person name="Neiman D."/>
            <person name="Pearson M."/>
            <person name="Roberts A."/>
            <person name="Saif S."/>
            <person name="Shea T."/>
            <person name="Shenoy N."/>
            <person name="Sisk P."/>
            <person name="Stolte C."/>
            <person name="Sykes S."/>
            <person name="White J."/>
            <person name="Yandava C."/>
            <person name="Haas B."/>
            <person name="Nusbaum C."/>
            <person name="Birren B."/>
        </authorList>
    </citation>
    <scope>NUCLEOTIDE SEQUENCE [LARGE SCALE GENOMIC DNA]</scope>
    <source>
        <strain evidence="7">ATCC 50818</strain>
    </source>
</reference>
<dbReference type="GO" id="GO:0005975">
    <property type="term" value="P:carbohydrate metabolic process"/>
    <property type="evidence" value="ECO:0007669"/>
    <property type="project" value="InterPro"/>
</dbReference>
<evidence type="ECO:0000256" key="1">
    <source>
        <dbReference type="ARBA" id="ARBA00008875"/>
    </source>
</evidence>
<sequence length="520" mass="57165">MAPQQAGLALVLVALAAAAAAEVIQDATTTATVHLGDVSPFNHVWKECVGSGHALLGTRADWRAHLQNVTRDLGFKRVRFHGILDDDMTSVYDGKPSFYNVFQVYDFMLRNGVRPVVELSFMPRSFFSCNPSVNCTYAFGNPVGGYKVRMEDLNPLCRHHIITYSMHTLLLACLLACLLVCLLAYTVEMWGIAYPFPYLNLYNATATALKSVHPSLKVGGPATMQVQHVADFIHNTSARGIPVDFVSTHLYPSDPNCNLPSTRNDPDCFAHTLQSTQKIAAAAHLPLLITEYNDGLEGTPPHRDTAYAAAFVFHNVPLVQNLSLFSWWTFTDVFEEGGMNPSPFSNAFGLQNIYGVAKPVYRAFQLLNDAGRFALRTTVTQPSSQPPTGQVRVFATINSTASAPVHEKLQSLRVHVSNFLRLDMGECGNNTATITIPTTSPPPASLSARVYALDDWSVNPRAEWTRLGSPVYPTQQQLNRIFAASEVTPSAQELKITKEAVSFTTHLRGCSAYLVTFHVQ</sequence>
<dbReference type="KEGG" id="sre:PTSG_12384"/>
<evidence type="ECO:0000256" key="2">
    <source>
        <dbReference type="ARBA" id="ARBA00022801"/>
    </source>
</evidence>
<evidence type="ECO:0000313" key="7">
    <source>
        <dbReference type="EMBL" id="EGD74675.1"/>
    </source>
</evidence>
<keyword evidence="4" id="KW-0472">Membrane</keyword>